<accession>A0A9X1TTJ2</accession>
<evidence type="ECO:0000313" key="1">
    <source>
        <dbReference type="EMBL" id="MCF2498398.1"/>
    </source>
</evidence>
<dbReference type="Proteomes" id="UP001139411">
    <property type="component" value="Unassembled WGS sequence"/>
</dbReference>
<evidence type="ECO:0000313" key="2">
    <source>
        <dbReference type="Proteomes" id="UP001139411"/>
    </source>
</evidence>
<proteinExistence type="predicted"/>
<comment type="caution">
    <text evidence="1">The sequence shown here is derived from an EMBL/GenBank/DDBJ whole genome shotgun (WGS) entry which is preliminary data.</text>
</comment>
<dbReference type="RefSeq" id="WP_235177533.1">
    <property type="nucleotide sequence ID" value="NZ_JAKFFV010000004.1"/>
</dbReference>
<reference evidence="1" key="1">
    <citation type="submission" date="2022-01" db="EMBL/GenBank/DDBJ databases">
        <title>Novel species in genus Dyadobacter.</title>
        <authorList>
            <person name="Ma C."/>
        </authorList>
    </citation>
    <scope>NUCLEOTIDE SEQUENCE</scope>
    <source>
        <strain evidence="1">CY357</strain>
    </source>
</reference>
<name>A0A9X1TTJ2_9BACT</name>
<gene>
    <name evidence="1" type="ORF">L0661_08775</name>
</gene>
<sequence length="106" mass="11725">MVKQYPYILQVLQLTGGGFDGDGNPIPSTEEFVDHAKCRDEANSAGKQINLVDGSALVFDSLIQLPKGPALIEVGSMVRVMEENVVRVKGTVKRFQKDQLHSRLWV</sequence>
<dbReference type="EMBL" id="JAKFFV010000004">
    <property type="protein sequence ID" value="MCF2498398.1"/>
    <property type="molecule type" value="Genomic_DNA"/>
</dbReference>
<organism evidence="1 2">
    <name type="scientific">Dyadobacter chenhuakuii</name>
    <dbReference type="NCBI Taxonomy" id="2909339"/>
    <lineage>
        <taxon>Bacteria</taxon>
        <taxon>Pseudomonadati</taxon>
        <taxon>Bacteroidota</taxon>
        <taxon>Cytophagia</taxon>
        <taxon>Cytophagales</taxon>
        <taxon>Spirosomataceae</taxon>
        <taxon>Dyadobacter</taxon>
    </lineage>
</organism>
<protein>
    <submittedName>
        <fullName evidence="1">Uncharacterized protein</fullName>
    </submittedName>
</protein>
<dbReference type="AlphaFoldDB" id="A0A9X1TTJ2"/>